<evidence type="ECO:0000256" key="7">
    <source>
        <dbReference type="ARBA" id="ARBA00022824"/>
    </source>
</evidence>
<evidence type="ECO:0000256" key="5">
    <source>
        <dbReference type="ARBA" id="ARBA00022617"/>
    </source>
</evidence>
<reference evidence="15" key="1">
    <citation type="submission" date="2025-08" db="UniProtKB">
        <authorList>
            <consortium name="Ensembl"/>
        </authorList>
    </citation>
    <scope>IDENTIFICATION</scope>
</reference>
<dbReference type="PANTHER" id="PTHR24300">
    <property type="entry name" value="CYTOCHROME P450 508A4-RELATED"/>
    <property type="match status" value="1"/>
</dbReference>
<evidence type="ECO:0000256" key="6">
    <source>
        <dbReference type="ARBA" id="ARBA00022723"/>
    </source>
</evidence>
<dbReference type="Proteomes" id="UP000472262">
    <property type="component" value="Unassembled WGS sequence"/>
</dbReference>
<dbReference type="PRINTS" id="PR00463">
    <property type="entry name" value="EP450I"/>
</dbReference>
<dbReference type="InterPro" id="IPR017972">
    <property type="entry name" value="Cyt_P450_CS"/>
</dbReference>
<evidence type="ECO:0000256" key="9">
    <source>
        <dbReference type="ARBA" id="ARBA00023002"/>
    </source>
</evidence>
<keyword evidence="6 13" id="KW-0479">Metal-binding</keyword>
<dbReference type="GO" id="GO:0005789">
    <property type="term" value="C:endoplasmic reticulum membrane"/>
    <property type="evidence" value="ECO:0007669"/>
    <property type="project" value="UniProtKB-SubCell"/>
</dbReference>
<evidence type="ECO:0000256" key="3">
    <source>
        <dbReference type="ARBA" id="ARBA00004406"/>
    </source>
</evidence>
<evidence type="ECO:0000256" key="10">
    <source>
        <dbReference type="ARBA" id="ARBA00023004"/>
    </source>
</evidence>
<feature type="transmembrane region" description="Helical" evidence="14">
    <location>
        <begin position="12"/>
        <end position="29"/>
    </location>
</feature>
<keyword evidence="9 13" id="KW-0560">Oxidoreductase</keyword>
<dbReference type="AlphaFoldDB" id="A0A672QM17"/>
<dbReference type="Ensembl" id="ENSSGRT00000082070.1">
    <property type="protein sequence ID" value="ENSSGRP00000077095.1"/>
    <property type="gene ID" value="ENSSGRG00000038995.1"/>
</dbReference>
<dbReference type="InterPro" id="IPR002401">
    <property type="entry name" value="Cyt_P450_E_grp-I"/>
</dbReference>
<dbReference type="Pfam" id="PF00067">
    <property type="entry name" value="p450"/>
    <property type="match status" value="2"/>
</dbReference>
<evidence type="ECO:0000256" key="1">
    <source>
        <dbReference type="ARBA" id="ARBA00001971"/>
    </source>
</evidence>
<reference evidence="15" key="2">
    <citation type="submission" date="2025-09" db="UniProtKB">
        <authorList>
            <consortium name="Ensembl"/>
        </authorList>
    </citation>
    <scope>IDENTIFICATION</scope>
</reference>
<comment type="similarity">
    <text evidence="4 13">Belongs to the cytochrome P450 family.</text>
</comment>
<proteinExistence type="inferred from homology"/>
<keyword evidence="11 13" id="KW-0503">Monooxygenase</keyword>
<dbReference type="Gene3D" id="1.10.630.10">
    <property type="entry name" value="Cytochrome P450"/>
    <property type="match status" value="2"/>
</dbReference>
<dbReference type="InterPro" id="IPR036396">
    <property type="entry name" value="Cyt_P450_sf"/>
</dbReference>
<evidence type="ECO:0000256" key="4">
    <source>
        <dbReference type="ARBA" id="ARBA00010617"/>
    </source>
</evidence>
<evidence type="ECO:0000256" key="14">
    <source>
        <dbReference type="SAM" id="Phobius"/>
    </source>
</evidence>
<organism evidence="15 16">
    <name type="scientific">Sinocyclocheilus grahami</name>
    <name type="common">Dianchi golden-line fish</name>
    <name type="synonym">Barbus grahami</name>
    <dbReference type="NCBI Taxonomy" id="75366"/>
    <lineage>
        <taxon>Eukaryota</taxon>
        <taxon>Metazoa</taxon>
        <taxon>Chordata</taxon>
        <taxon>Craniata</taxon>
        <taxon>Vertebrata</taxon>
        <taxon>Euteleostomi</taxon>
        <taxon>Actinopterygii</taxon>
        <taxon>Neopterygii</taxon>
        <taxon>Teleostei</taxon>
        <taxon>Ostariophysi</taxon>
        <taxon>Cypriniformes</taxon>
        <taxon>Cyprinidae</taxon>
        <taxon>Cyprininae</taxon>
        <taxon>Sinocyclocheilus</taxon>
    </lineage>
</organism>
<comment type="subcellular location">
    <subcellularLocation>
        <location evidence="3">Endoplasmic reticulum membrane</location>
        <topology evidence="3">Peripheral membrane protein</topology>
    </subcellularLocation>
    <subcellularLocation>
        <location evidence="2">Microsome membrane</location>
        <topology evidence="2">Peripheral membrane protein</topology>
    </subcellularLocation>
</comment>
<evidence type="ECO:0000256" key="12">
    <source>
        <dbReference type="ARBA" id="ARBA00023136"/>
    </source>
</evidence>
<dbReference type="GO" id="GO:0020037">
    <property type="term" value="F:heme binding"/>
    <property type="evidence" value="ECO:0007669"/>
    <property type="project" value="InterPro"/>
</dbReference>
<dbReference type="OMA" id="LACITIH"/>
<dbReference type="GO" id="GO:0006082">
    <property type="term" value="P:organic acid metabolic process"/>
    <property type="evidence" value="ECO:0007669"/>
    <property type="project" value="TreeGrafter"/>
</dbReference>
<dbReference type="PANTHER" id="PTHR24300:SF309">
    <property type="entry name" value="CYTOCHROME P450-RELATED"/>
    <property type="match status" value="1"/>
</dbReference>
<keyword evidence="10 13" id="KW-0408">Iron</keyword>
<keyword evidence="7" id="KW-0256">Endoplasmic reticulum</keyword>
<comment type="cofactor">
    <cofactor evidence="1">
        <name>heme</name>
        <dbReference type="ChEBI" id="CHEBI:30413"/>
    </cofactor>
</comment>
<evidence type="ECO:0000256" key="8">
    <source>
        <dbReference type="ARBA" id="ARBA00022848"/>
    </source>
</evidence>
<dbReference type="InterPro" id="IPR050182">
    <property type="entry name" value="Cytochrome_P450_fam2"/>
</dbReference>
<dbReference type="SUPFAM" id="SSF48264">
    <property type="entry name" value="Cytochrome P450"/>
    <property type="match status" value="1"/>
</dbReference>
<dbReference type="PRINTS" id="PR00385">
    <property type="entry name" value="P450"/>
</dbReference>
<evidence type="ECO:0000313" key="15">
    <source>
        <dbReference type="Ensembl" id="ENSSGRP00000077095.1"/>
    </source>
</evidence>
<accession>A0A672QM17</accession>
<protein>
    <submittedName>
        <fullName evidence="15">Cytochrome P450, family 2, subfamily AD, polypeptide 2</fullName>
    </submittedName>
</protein>
<evidence type="ECO:0000313" key="16">
    <source>
        <dbReference type="Proteomes" id="UP000472262"/>
    </source>
</evidence>
<dbReference type="InterPro" id="IPR001128">
    <property type="entry name" value="Cyt_P450"/>
</dbReference>
<dbReference type="PROSITE" id="PS00086">
    <property type="entry name" value="CYTOCHROME_P450"/>
    <property type="match status" value="1"/>
</dbReference>
<keyword evidence="14" id="KW-1133">Transmembrane helix</keyword>
<dbReference type="GO" id="GO:0006805">
    <property type="term" value="P:xenobiotic metabolic process"/>
    <property type="evidence" value="ECO:0007669"/>
    <property type="project" value="TreeGrafter"/>
</dbReference>
<sequence>MILHLIYDKFDFKSWIIFFFVFLLLVDMIKNKNPSNFQTMAKLAEVYGKVFSLRVGSDKIVIISGYKMVKEALNTQNASFVERPNVPLFHKVFKAIGISLSNGYLWRSHRKFAAFHLRMFGEGKKSLEHSIQMTPICNLINIHFFSQTGTFNPLTILNGAVSNIVACLIFGQRFNYHDECYQRILRLDTECVQLMGSPRAQLYNVCPQLLEYLPGPHQTIFSNYKKIANFLRGEIIKHKEDWDPSNPRDLIDNYLTEMEKKKSDPKAGFNIEGLVITCLDVTEAGTETTATTLRWGLLFMIKYPETQRKVQEEIDRVIGQSRQPCLADRVNMPYTDAVIHEIQRLGDVVPLGFPKKAPLLVATQIDAFLPFSSGKRACLGEQLARQVLFLFFTSLLQQFTISKCPGEEPSLVGEIWFTYVPAPYRMCVSSR</sequence>
<keyword evidence="14" id="KW-0812">Transmembrane</keyword>
<name>A0A672QM17_SINGR</name>
<keyword evidence="5 13" id="KW-0349">Heme</keyword>
<dbReference type="FunFam" id="1.10.630.10:FF:000238">
    <property type="entry name" value="Cytochrome P450 2A6"/>
    <property type="match status" value="1"/>
</dbReference>
<dbReference type="GO" id="GO:0016712">
    <property type="term" value="F:oxidoreductase activity, acting on paired donors, with incorporation or reduction of molecular oxygen, reduced flavin or flavoprotein as one donor, and incorporation of one atom of oxygen"/>
    <property type="evidence" value="ECO:0007669"/>
    <property type="project" value="TreeGrafter"/>
</dbReference>
<keyword evidence="8" id="KW-0492">Microsome</keyword>
<keyword evidence="16" id="KW-1185">Reference proteome</keyword>
<evidence type="ECO:0000256" key="11">
    <source>
        <dbReference type="ARBA" id="ARBA00023033"/>
    </source>
</evidence>
<evidence type="ECO:0000256" key="13">
    <source>
        <dbReference type="RuleBase" id="RU000461"/>
    </source>
</evidence>
<keyword evidence="12 14" id="KW-0472">Membrane</keyword>
<evidence type="ECO:0000256" key="2">
    <source>
        <dbReference type="ARBA" id="ARBA00004174"/>
    </source>
</evidence>
<dbReference type="GO" id="GO:0005506">
    <property type="term" value="F:iron ion binding"/>
    <property type="evidence" value="ECO:0007669"/>
    <property type="project" value="InterPro"/>
</dbReference>